<sequence length="303" mass="34580">MQQLKEKNEGLVQNAQDEIDLLSVLRFFNRQLKKVINSIAYSLRAIASNLITVLLMVVIGITVGYGLFYVTKPYYTSSMTLILSDIRNEFIEDQLNKLSIMINEDNMEAISQNLDISEKAAKQIKGMSFYNLDQDRIAEDSVLTGSPFRIELMLYDNKLFDTLEPALSNYLENNRYFSKQKRIRQQQMLSMISKYKNDIESLDSVKTNVANPEGPVNGFVYGQPIDPSNLYRESINMYQEQIKLEAELEKLDNVEVVTGFVSRLRPTGPVLIKFLLIGGFIGFIVGLIVALRLEAGKRKKLSY</sequence>
<dbReference type="EMBL" id="BAABHC010000004">
    <property type="protein sequence ID" value="GAA4428194.1"/>
    <property type="molecule type" value="Genomic_DNA"/>
</dbReference>
<keyword evidence="1" id="KW-0472">Membrane</keyword>
<evidence type="ECO:0000256" key="1">
    <source>
        <dbReference type="SAM" id="Phobius"/>
    </source>
</evidence>
<keyword evidence="1" id="KW-1133">Transmembrane helix</keyword>
<accession>A0ABP8LG09</accession>
<name>A0ABP8LG09_9BACT</name>
<evidence type="ECO:0000313" key="3">
    <source>
        <dbReference type="Proteomes" id="UP001500552"/>
    </source>
</evidence>
<evidence type="ECO:0000313" key="2">
    <source>
        <dbReference type="EMBL" id="GAA4428194.1"/>
    </source>
</evidence>
<gene>
    <name evidence="2" type="ORF">GCM10023188_12200</name>
</gene>
<keyword evidence="3" id="KW-1185">Reference proteome</keyword>
<keyword evidence="1" id="KW-0812">Transmembrane</keyword>
<evidence type="ECO:0008006" key="4">
    <source>
        <dbReference type="Google" id="ProtNLM"/>
    </source>
</evidence>
<dbReference type="RefSeq" id="WP_345157551.1">
    <property type="nucleotide sequence ID" value="NZ_BAABHC010000004.1"/>
</dbReference>
<comment type="caution">
    <text evidence="2">The sequence shown here is derived from an EMBL/GenBank/DDBJ whole genome shotgun (WGS) entry which is preliminary data.</text>
</comment>
<organism evidence="2 3">
    <name type="scientific">Pontibacter saemangeumensis</name>
    <dbReference type="NCBI Taxonomy" id="1084525"/>
    <lineage>
        <taxon>Bacteria</taxon>
        <taxon>Pseudomonadati</taxon>
        <taxon>Bacteroidota</taxon>
        <taxon>Cytophagia</taxon>
        <taxon>Cytophagales</taxon>
        <taxon>Hymenobacteraceae</taxon>
        <taxon>Pontibacter</taxon>
    </lineage>
</organism>
<feature type="transmembrane region" description="Helical" evidence="1">
    <location>
        <begin position="270"/>
        <end position="291"/>
    </location>
</feature>
<proteinExistence type="predicted"/>
<reference evidence="3" key="1">
    <citation type="journal article" date="2019" name="Int. J. Syst. Evol. Microbiol.">
        <title>The Global Catalogue of Microorganisms (GCM) 10K type strain sequencing project: providing services to taxonomists for standard genome sequencing and annotation.</title>
        <authorList>
            <consortium name="The Broad Institute Genomics Platform"/>
            <consortium name="The Broad Institute Genome Sequencing Center for Infectious Disease"/>
            <person name="Wu L."/>
            <person name="Ma J."/>
        </authorList>
    </citation>
    <scope>NUCLEOTIDE SEQUENCE [LARGE SCALE GENOMIC DNA]</scope>
    <source>
        <strain evidence="3">JCM 17926</strain>
    </source>
</reference>
<protein>
    <recommendedName>
        <fullName evidence="4">Chain length determinant protein</fullName>
    </recommendedName>
</protein>
<dbReference type="Proteomes" id="UP001500552">
    <property type="component" value="Unassembled WGS sequence"/>
</dbReference>
<feature type="transmembrane region" description="Helical" evidence="1">
    <location>
        <begin position="50"/>
        <end position="70"/>
    </location>
</feature>